<dbReference type="AlphaFoldDB" id="A0A7C8YKD9"/>
<reference evidence="2" key="1">
    <citation type="journal article" date="2013" name="J. Plant Res.">
        <title>Effect of fungi and light on seed germination of three Opuntia species from semiarid lands of central Mexico.</title>
        <authorList>
            <person name="Delgado-Sanchez P."/>
            <person name="Jimenez-Bremont J.F."/>
            <person name="Guerrero-Gonzalez Mde L."/>
            <person name="Flores J."/>
        </authorList>
    </citation>
    <scope>NUCLEOTIDE SEQUENCE</scope>
    <source>
        <tissue evidence="2">Cladode</tissue>
    </source>
</reference>
<accession>A0A7C8YKD9</accession>
<keyword evidence="1" id="KW-0175">Coiled coil</keyword>
<protein>
    <submittedName>
        <fullName evidence="2">Uncharacterized protein</fullName>
    </submittedName>
</protein>
<reference evidence="2" key="2">
    <citation type="submission" date="2020-07" db="EMBL/GenBank/DDBJ databases">
        <authorList>
            <person name="Vera ALvarez R."/>
            <person name="Arias-Moreno D.M."/>
            <person name="Jimenez-Jacinto V."/>
            <person name="Jimenez-Bremont J.F."/>
            <person name="Swaminathan K."/>
            <person name="Moose S.P."/>
            <person name="Guerrero-Gonzalez M.L."/>
            <person name="Marino-Ramirez L."/>
            <person name="Landsman D."/>
            <person name="Rodriguez-Kessler M."/>
            <person name="Delgado-Sanchez P."/>
        </authorList>
    </citation>
    <scope>NUCLEOTIDE SEQUENCE</scope>
    <source>
        <tissue evidence="2">Cladode</tissue>
    </source>
</reference>
<name>A0A7C8YKD9_OPUST</name>
<evidence type="ECO:0000256" key="1">
    <source>
        <dbReference type="SAM" id="Coils"/>
    </source>
</evidence>
<sequence>MKLLYLSQFELSGLIVVAANSRNSVMALLEEINHQRRKKDDLIERLHKKRENFAESCIQFQRSIESDESNELQSLLSEKETLEDEIHGLDQTNINVANSVSVFLEEILQDLQSSNNILEAEIQRANEENEQVQKQIDELRATLLSTVSPVDDPWGLF</sequence>
<feature type="coiled-coil region" evidence="1">
    <location>
        <begin position="25"/>
        <end position="142"/>
    </location>
</feature>
<organism evidence="2">
    <name type="scientific">Opuntia streptacantha</name>
    <name type="common">Prickly pear cactus</name>
    <name type="synonym">Opuntia cardona</name>
    <dbReference type="NCBI Taxonomy" id="393608"/>
    <lineage>
        <taxon>Eukaryota</taxon>
        <taxon>Viridiplantae</taxon>
        <taxon>Streptophyta</taxon>
        <taxon>Embryophyta</taxon>
        <taxon>Tracheophyta</taxon>
        <taxon>Spermatophyta</taxon>
        <taxon>Magnoliopsida</taxon>
        <taxon>eudicotyledons</taxon>
        <taxon>Gunneridae</taxon>
        <taxon>Pentapetalae</taxon>
        <taxon>Caryophyllales</taxon>
        <taxon>Cactineae</taxon>
        <taxon>Cactaceae</taxon>
        <taxon>Opuntioideae</taxon>
        <taxon>Opuntia</taxon>
    </lineage>
</organism>
<proteinExistence type="predicted"/>
<evidence type="ECO:0000313" key="2">
    <source>
        <dbReference type="EMBL" id="MBA4620273.1"/>
    </source>
</evidence>
<dbReference type="EMBL" id="GISG01029973">
    <property type="protein sequence ID" value="MBA4620273.1"/>
    <property type="molecule type" value="Transcribed_RNA"/>
</dbReference>